<organism evidence="1 2">
    <name type="scientific">Pelagibacterium lentulum</name>
    <dbReference type="NCBI Taxonomy" id="2029865"/>
    <lineage>
        <taxon>Bacteria</taxon>
        <taxon>Pseudomonadati</taxon>
        <taxon>Pseudomonadota</taxon>
        <taxon>Alphaproteobacteria</taxon>
        <taxon>Hyphomicrobiales</taxon>
        <taxon>Devosiaceae</taxon>
        <taxon>Pelagibacterium</taxon>
    </lineage>
</organism>
<proteinExistence type="predicted"/>
<dbReference type="EMBL" id="BMKB01000009">
    <property type="protein sequence ID" value="GGA62682.1"/>
    <property type="molecule type" value="Genomic_DNA"/>
</dbReference>
<dbReference type="OrthoDB" id="7583243at2"/>
<dbReference type="Gene3D" id="1.20.1050.10">
    <property type="match status" value="1"/>
</dbReference>
<dbReference type="SUPFAM" id="SSF47616">
    <property type="entry name" value="GST C-terminal domain-like"/>
    <property type="match status" value="1"/>
</dbReference>
<evidence type="ECO:0008006" key="3">
    <source>
        <dbReference type="Google" id="ProtNLM"/>
    </source>
</evidence>
<keyword evidence="2" id="KW-1185">Reference proteome</keyword>
<evidence type="ECO:0000313" key="1">
    <source>
        <dbReference type="EMBL" id="GGA62682.1"/>
    </source>
</evidence>
<reference evidence="1 2" key="1">
    <citation type="journal article" date="2014" name="Int. J. Syst. Evol. Microbiol.">
        <title>Complete genome sequence of Corynebacterium casei LMG S-19264T (=DSM 44701T), isolated from a smear-ripened cheese.</title>
        <authorList>
            <consortium name="US DOE Joint Genome Institute (JGI-PGF)"/>
            <person name="Walter F."/>
            <person name="Albersmeier A."/>
            <person name="Kalinowski J."/>
            <person name="Ruckert C."/>
        </authorList>
    </citation>
    <scope>NUCLEOTIDE SEQUENCE [LARGE SCALE GENOMIC DNA]</scope>
    <source>
        <strain evidence="1 2">CGMCC 1.15896</strain>
    </source>
</reference>
<sequence length="60" mass="6968">MFGEHFTGADAMLYVISRWCEMVWLNYSSGLNAFIENVERRRCVRCALADEGLEPLRVIK</sequence>
<protein>
    <recommendedName>
        <fullName evidence="3">GST C-terminal domain-containing protein</fullName>
    </recommendedName>
</protein>
<accession>A0A916W3E2</accession>
<dbReference type="Proteomes" id="UP000596977">
    <property type="component" value="Unassembled WGS sequence"/>
</dbReference>
<gene>
    <name evidence="1" type="ORF">GCM10011499_36270</name>
</gene>
<dbReference type="RefSeq" id="WP_127071256.1">
    <property type="nucleotide sequence ID" value="NZ_BMKB01000009.1"/>
</dbReference>
<dbReference type="InterPro" id="IPR036282">
    <property type="entry name" value="Glutathione-S-Trfase_C_sf"/>
</dbReference>
<name>A0A916W3E2_9HYPH</name>
<comment type="caution">
    <text evidence="1">The sequence shown here is derived from an EMBL/GenBank/DDBJ whole genome shotgun (WGS) entry which is preliminary data.</text>
</comment>
<dbReference type="AlphaFoldDB" id="A0A916W3E2"/>
<evidence type="ECO:0000313" key="2">
    <source>
        <dbReference type="Proteomes" id="UP000596977"/>
    </source>
</evidence>